<dbReference type="EMBL" id="CP076130">
    <property type="protein sequence ID" value="QWG10382.1"/>
    <property type="molecule type" value="Genomic_DNA"/>
</dbReference>
<evidence type="ECO:0000256" key="1">
    <source>
        <dbReference type="SAM" id="SignalP"/>
    </source>
</evidence>
<dbReference type="Proteomes" id="UP000682802">
    <property type="component" value="Plasmid p1"/>
</dbReference>
<dbReference type="RefSeq" id="WP_144077280.1">
    <property type="nucleotide sequence ID" value="NZ_CP076130.1"/>
</dbReference>
<feature type="chain" id="PRO_5046798625" description="DUF4595 domain-containing protein" evidence="1">
    <location>
        <begin position="21"/>
        <end position="261"/>
    </location>
</feature>
<name>A0ABX8H489_9BACT</name>
<sequence length="261" mass="31348">MLKKSIWFLLLALVSACSTFDEDFLDRKLKAVYKNGELASEYFYNKDEKIVKVIHYKKIEGIPSQENFVIHYSYSNDSVYCNYYNLDESVLKYTRIYSKVSELKYKIDYINYLNEKYNNYNYIYYEHPQFGYSKQEKYRLDGTMYAMFVAEYIDSNGSVRWTSYNYKEGESTDNNPTTSYDYRDSKSFVYSSTYLYPEFERQKGNKTKRGHNGYIDTVIEYEYNGSYPVSAIETYTPYKYNSQGEFEPMEDIITNIKYEYY</sequence>
<keyword evidence="1" id="KW-0732">Signal</keyword>
<proteinExistence type="predicted"/>
<evidence type="ECO:0000313" key="2">
    <source>
        <dbReference type="EMBL" id="QWG10382.1"/>
    </source>
</evidence>
<reference evidence="2 3" key="1">
    <citation type="submission" date="2021-05" db="EMBL/GenBank/DDBJ databases">
        <title>Comparative genomic studies on the polysaccharide-degrading batcterial strains of the Flammeovirga genus.</title>
        <authorList>
            <person name="Zewei F."/>
            <person name="Zheng Z."/>
            <person name="Yu L."/>
            <person name="Ruyue G."/>
            <person name="Yanhong M."/>
            <person name="Yuanyuan C."/>
            <person name="Jingyan G."/>
            <person name="Wenjun H."/>
        </authorList>
    </citation>
    <scope>NUCLEOTIDE SEQUENCE [LARGE SCALE GENOMIC DNA]</scope>
    <source>
        <strain evidence="2 3">YS10</strain>
        <plasmid evidence="2 3">p1</plasmid>
    </source>
</reference>
<feature type="signal peptide" evidence="1">
    <location>
        <begin position="1"/>
        <end position="20"/>
    </location>
</feature>
<protein>
    <recommendedName>
        <fullName evidence="4">DUF4595 domain-containing protein</fullName>
    </recommendedName>
</protein>
<dbReference type="PROSITE" id="PS51257">
    <property type="entry name" value="PROKAR_LIPOPROTEIN"/>
    <property type="match status" value="1"/>
</dbReference>
<organism evidence="2 3">
    <name type="scientific">Flammeovirga kamogawensis</name>
    <dbReference type="NCBI Taxonomy" id="373891"/>
    <lineage>
        <taxon>Bacteria</taxon>
        <taxon>Pseudomonadati</taxon>
        <taxon>Bacteroidota</taxon>
        <taxon>Cytophagia</taxon>
        <taxon>Cytophagales</taxon>
        <taxon>Flammeovirgaceae</taxon>
        <taxon>Flammeovirga</taxon>
    </lineage>
</organism>
<keyword evidence="2" id="KW-0614">Plasmid</keyword>
<gene>
    <name evidence="2" type="ORF">KM029_25745</name>
</gene>
<keyword evidence="3" id="KW-1185">Reference proteome</keyword>
<geneLocation type="plasmid" evidence="2 3">
    <name>p1</name>
</geneLocation>
<evidence type="ECO:0008006" key="4">
    <source>
        <dbReference type="Google" id="ProtNLM"/>
    </source>
</evidence>
<accession>A0ABX8H489</accession>
<evidence type="ECO:0000313" key="3">
    <source>
        <dbReference type="Proteomes" id="UP000682802"/>
    </source>
</evidence>